<comment type="caution">
    <text evidence="1">The sequence shown here is derived from an EMBL/GenBank/DDBJ whole genome shotgun (WGS) entry which is preliminary data.</text>
</comment>
<accession>A0A832Z8Y7</accession>
<protein>
    <submittedName>
        <fullName evidence="1">Gfo/Idh/MocA family oxidoreductase</fullName>
    </submittedName>
</protein>
<feature type="non-terminal residue" evidence="1">
    <location>
        <position position="1"/>
    </location>
</feature>
<name>A0A832Z8Y7_9EURY</name>
<reference evidence="1" key="1">
    <citation type="journal article" date="2020" name="ISME J.">
        <title>Gammaproteobacteria mediating utilization of methyl-, sulfur- and petroleum organic compounds in deep ocean hydrothermal plumes.</title>
        <authorList>
            <person name="Zhou Z."/>
            <person name="Liu Y."/>
            <person name="Pan J."/>
            <person name="Cron B.R."/>
            <person name="Toner B.M."/>
            <person name="Anantharaman K."/>
            <person name="Breier J.A."/>
            <person name="Dick G.J."/>
            <person name="Li M."/>
        </authorList>
    </citation>
    <scope>NUCLEOTIDE SEQUENCE</scope>
    <source>
        <strain evidence="1">SZUA-1451</strain>
    </source>
</reference>
<dbReference type="EMBL" id="DQUG01000085">
    <property type="protein sequence ID" value="HIP74948.1"/>
    <property type="molecule type" value="Genomic_DNA"/>
</dbReference>
<evidence type="ECO:0000313" key="2">
    <source>
        <dbReference type="Proteomes" id="UP000649326"/>
    </source>
</evidence>
<proteinExistence type="predicted"/>
<evidence type="ECO:0000313" key="1">
    <source>
        <dbReference type="EMBL" id="HIP74948.1"/>
    </source>
</evidence>
<dbReference type="Gene3D" id="3.30.360.10">
    <property type="entry name" value="Dihydrodipicolinate Reductase, domain 2"/>
    <property type="match status" value="1"/>
</dbReference>
<dbReference type="Proteomes" id="UP000649326">
    <property type="component" value="Unassembled WGS sequence"/>
</dbReference>
<sequence>DIRTAYPDFTVYQDRAEKIYWERPDVEGIVKCFIGSILEDKEPPITGEDAKKNLEIVLAAYKSSRTGRVVKL</sequence>
<gene>
    <name evidence="1" type="ORF">EYH13_02110</name>
</gene>
<dbReference type="AlphaFoldDB" id="A0A832Z8Y7"/>
<organism evidence="1 2">
    <name type="scientific">Thermococcus paralvinellae</name>
    <dbReference type="NCBI Taxonomy" id="582419"/>
    <lineage>
        <taxon>Archaea</taxon>
        <taxon>Methanobacteriati</taxon>
        <taxon>Methanobacteriota</taxon>
        <taxon>Thermococci</taxon>
        <taxon>Thermococcales</taxon>
        <taxon>Thermococcaceae</taxon>
        <taxon>Thermococcus</taxon>
    </lineage>
</organism>